<dbReference type="Proteomes" id="UP000594034">
    <property type="component" value="Chromosome"/>
</dbReference>
<feature type="region of interest" description="Disordered" evidence="1">
    <location>
        <begin position="89"/>
        <end position="112"/>
    </location>
</feature>
<proteinExistence type="predicted"/>
<sequence length="112" mass="12944">MLGLAVLLTHGVAWAGSVTVTRGEQQIDAFALRDQLAREQEWREWLRHQEALRWLEVLPVDCELVSQSDGRYRCGGDWYREYRQNGKPLYIRGEPQEPASPRITPSEPQAPR</sequence>
<name>A0A5J6WZW2_9GAMM</name>
<gene>
    <name evidence="2" type="ORF">FE240_04660</name>
</gene>
<protein>
    <submittedName>
        <fullName evidence="2">Uncharacterized protein</fullName>
    </submittedName>
</protein>
<keyword evidence="3" id="KW-1185">Reference proteome</keyword>
<evidence type="ECO:0000256" key="1">
    <source>
        <dbReference type="SAM" id="MobiDB-lite"/>
    </source>
</evidence>
<accession>A0A5J6WZW2</accession>
<evidence type="ECO:0000313" key="2">
    <source>
        <dbReference type="EMBL" id="QFI56612.1"/>
    </source>
</evidence>
<evidence type="ECO:0000313" key="3">
    <source>
        <dbReference type="Proteomes" id="UP000594034"/>
    </source>
</evidence>
<reference evidence="2 3" key="1">
    <citation type="submission" date="2019-05" db="EMBL/GenBank/DDBJ databases">
        <title>OXA-830, a novel chromosomally encoded expanded-spectrum class D beta-lactamase in Aeromonas simiae.</title>
        <authorList>
            <person name="Zhou W."/>
            <person name="Chen Q."/>
        </authorList>
    </citation>
    <scope>NUCLEOTIDE SEQUENCE [LARGE SCALE GENOMIC DNA]</scope>
    <source>
        <strain evidence="2 3">A6</strain>
    </source>
</reference>
<organism evidence="2 3">
    <name type="scientific">Aeromonas simiae</name>
    <dbReference type="NCBI Taxonomy" id="218936"/>
    <lineage>
        <taxon>Bacteria</taxon>
        <taxon>Pseudomonadati</taxon>
        <taxon>Pseudomonadota</taxon>
        <taxon>Gammaproteobacteria</taxon>
        <taxon>Aeromonadales</taxon>
        <taxon>Aeromonadaceae</taxon>
        <taxon>Aeromonas</taxon>
    </lineage>
</organism>
<dbReference type="AlphaFoldDB" id="A0A5J6WZW2"/>
<dbReference type="KEGG" id="asim:FE240_04660"/>
<dbReference type="EMBL" id="CP040449">
    <property type="protein sequence ID" value="QFI56612.1"/>
    <property type="molecule type" value="Genomic_DNA"/>
</dbReference>